<dbReference type="InterPro" id="IPR006448">
    <property type="entry name" value="Phage_term_ssu_P27"/>
</dbReference>
<dbReference type="RefSeq" id="WP_168924302.1">
    <property type="nucleotide sequence ID" value="NZ_JAAXLJ010000003.1"/>
</dbReference>
<evidence type="ECO:0000313" key="1">
    <source>
        <dbReference type="EMBL" id="NLR17674.1"/>
    </source>
</evidence>
<dbReference type="Proteomes" id="UP000763447">
    <property type="component" value="Unassembled WGS sequence"/>
</dbReference>
<evidence type="ECO:0000313" key="2">
    <source>
        <dbReference type="Proteomes" id="UP000763447"/>
    </source>
</evidence>
<sequence>MTKRSFNQINHGKLSHEPPKYLGRQAKVIWRRIVPFLEDNQDIIRADFGVVEMYCTQYEIYRNAYKHIQENGEVQPIYKSLQDSSGKVIGKTFMGYKRNPMTQIYDSAVNKLTTIGRELGLSPKARAELLEILPEKKDDKDITEQMKDFLS</sequence>
<name>A0ABX1KVN1_9LACO</name>
<reference evidence="1 2" key="1">
    <citation type="submission" date="2020-04" db="EMBL/GenBank/DDBJ databases">
        <title>A novel species of genus Lactobacillus that was isolated from fermented food Zha-chili.</title>
        <authorList>
            <person name="Zhang Z."/>
        </authorList>
    </citation>
    <scope>NUCLEOTIDE SEQUENCE [LARGE SCALE GENOMIC DNA]</scope>
    <source>
        <strain evidence="2">HBUAS51383</strain>
    </source>
</reference>
<proteinExistence type="predicted"/>
<dbReference type="Pfam" id="PF05119">
    <property type="entry name" value="Terminase_4"/>
    <property type="match status" value="1"/>
</dbReference>
<keyword evidence="2" id="KW-1185">Reference proteome</keyword>
<gene>
    <name evidence="1" type="ORF">HC026_01935</name>
</gene>
<organism evidence="1 2">
    <name type="scientific">Secundilactobacillus angelensis</name>
    <dbReference type="NCBI Taxonomy" id="2722706"/>
    <lineage>
        <taxon>Bacteria</taxon>
        <taxon>Bacillati</taxon>
        <taxon>Bacillota</taxon>
        <taxon>Bacilli</taxon>
        <taxon>Lactobacillales</taxon>
        <taxon>Lactobacillaceae</taxon>
        <taxon>Secundilactobacillus</taxon>
    </lineage>
</organism>
<accession>A0ABX1KVN1</accession>
<comment type="caution">
    <text evidence="1">The sequence shown here is derived from an EMBL/GenBank/DDBJ whole genome shotgun (WGS) entry which is preliminary data.</text>
</comment>
<dbReference type="NCBIfam" id="TIGR01558">
    <property type="entry name" value="sm_term_P27"/>
    <property type="match status" value="1"/>
</dbReference>
<protein>
    <submittedName>
        <fullName evidence="1">Phage terminase small subunit P27 family</fullName>
    </submittedName>
</protein>
<dbReference type="EMBL" id="JAAXLJ010000003">
    <property type="protein sequence ID" value="NLR17674.1"/>
    <property type="molecule type" value="Genomic_DNA"/>
</dbReference>